<dbReference type="EMBL" id="QZEI01000107">
    <property type="protein sequence ID" value="RLV58017.1"/>
    <property type="molecule type" value="Genomic_DNA"/>
</dbReference>
<gene>
    <name evidence="1" type="ORF">D5018_19470</name>
</gene>
<accession>A0A3L8PRI2</accession>
<sequence>MLQSFFQTGYQLAVSWGLLSEQGNETDIDTVMLGEQAYKIKLSPFNASWEQRFVVWLHNEDDVTPSNFSHTTLFTKELYVKLLTSPSISMVHKANSIADMQEDDMVYALIHSTYESLIVLLPLLAYQMNFKGEQEAFVHVCTKLANHDAIRHQIIQDFEKLSDIATRQFIAALEMGILPFLTFCSLEKVIMIWQESQTSKLKQEAVHRIVSLILARNFHGLNAFMRPSTRAESDATSKYLQYTITLPPLRKAIVLGLYQRQQQGYARRLFASNTEVLACDLDPKDCLPLLVFESSSDTLDFMFYSKIYGEEVFCDVIENLPCSALVDLVKSACGQSEQHEAMELVSLIINRCSPEKICEVAKKLTMLAFIQCLKVINDPNTKAIIILSLSPYRIGLFFQEIKTKELQQEFIEHVKSSDAILLSAKHKFREVDNQFLPIELIQLLALSNHRGVIDAL</sequence>
<dbReference type="RefSeq" id="WP_121840653.1">
    <property type="nucleotide sequence ID" value="NZ_ML014856.1"/>
</dbReference>
<organism evidence="1 2">
    <name type="scientific">Parashewanella curva</name>
    <dbReference type="NCBI Taxonomy" id="2338552"/>
    <lineage>
        <taxon>Bacteria</taxon>
        <taxon>Pseudomonadati</taxon>
        <taxon>Pseudomonadota</taxon>
        <taxon>Gammaproteobacteria</taxon>
        <taxon>Alteromonadales</taxon>
        <taxon>Shewanellaceae</taxon>
        <taxon>Parashewanella</taxon>
    </lineage>
</organism>
<proteinExistence type="predicted"/>
<reference evidence="1 2" key="1">
    <citation type="submission" date="2018-09" db="EMBL/GenBank/DDBJ databases">
        <title>Phylogeny of the Shewanellaceae, and recommendation for two new genera, Pseudoshewanella and Parashewanella.</title>
        <authorList>
            <person name="Wang G."/>
        </authorList>
    </citation>
    <scope>NUCLEOTIDE SEQUENCE [LARGE SCALE GENOMIC DNA]</scope>
    <source>
        <strain evidence="1 2">C51</strain>
    </source>
</reference>
<evidence type="ECO:0000313" key="2">
    <source>
        <dbReference type="Proteomes" id="UP000281474"/>
    </source>
</evidence>
<name>A0A3L8PRI2_9GAMM</name>
<evidence type="ECO:0000313" key="1">
    <source>
        <dbReference type="EMBL" id="RLV58017.1"/>
    </source>
</evidence>
<dbReference type="Proteomes" id="UP000281474">
    <property type="component" value="Unassembled WGS sequence"/>
</dbReference>
<protein>
    <submittedName>
        <fullName evidence="1">Uncharacterized protein</fullName>
    </submittedName>
</protein>
<comment type="caution">
    <text evidence="1">The sequence shown here is derived from an EMBL/GenBank/DDBJ whole genome shotgun (WGS) entry which is preliminary data.</text>
</comment>
<keyword evidence="2" id="KW-1185">Reference proteome</keyword>
<dbReference type="AlphaFoldDB" id="A0A3L8PRI2"/>